<evidence type="ECO:0000256" key="5">
    <source>
        <dbReference type="ARBA" id="ARBA00022989"/>
    </source>
</evidence>
<evidence type="ECO:0000256" key="14">
    <source>
        <dbReference type="ARBA" id="ARBA00049296"/>
    </source>
</evidence>
<feature type="transmembrane region" description="Helical" evidence="17">
    <location>
        <begin position="95"/>
        <end position="113"/>
    </location>
</feature>
<evidence type="ECO:0000256" key="3">
    <source>
        <dbReference type="ARBA" id="ARBA00009300"/>
    </source>
</evidence>
<evidence type="ECO:0000256" key="7">
    <source>
        <dbReference type="ARBA" id="ARBA00047368"/>
    </source>
</evidence>
<dbReference type="PANTHER" id="PTHR10989">
    <property type="entry name" value="ANDROGEN-INDUCED PROTEIN 1-RELATED"/>
    <property type="match status" value="1"/>
</dbReference>
<evidence type="ECO:0000256" key="15">
    <source>
        <dbReference type="ARBA" id="ARBA00049322"/>
    </source>
</evidence>
<evidence type="ECO:0000256" key="12">
    <source>
        <dbReference type="ARBA" id="ARBA00048800"/>
    </source>
</evidence>
<feature type="transmembrane region" description="Helical" evidence="17">
    <location>
        <begin position="200"/>
        <end position="217"/>
    </location>
</feature>
<dbReference type="PANTHER" id="PTHR10989:SF16">
    <property type="entry name" value="AT02829P-RELATED"/>
    <property type="match status" value="1"/>
</dbReference>
<comment type="catalytic activity">
    <reaction evidence="9">
        <text>9-hexadecanoyloxy-octadecanoate + H2O = 9-hydroxy-octadecanoate + hexadecanoate + H(+)</text>
        <dbReference type="Rhea" id="RHEA:52052"/>
        <dbReference type="ChEBI" id="CHEBI:7896"/>
        <dbReference type="ChEBI" id="CHEBI:15377"/>
        <dbReference type="ChEBI" id="CHEBI:15378"/>
        <dbReference type="ChEBI" id="CHEBI:83670"/>
        <dbReference type="ChEBI" id="CHEBI:136286"/>
    </reaction>
    <physiologicalReaction direction="left-to-right" evidence="9">
        <dbReference type="Rhea" id="RHEA:52053"/>
    </physiologicalReaction>
</comment>
<comment type="catalytic activity">
    <reaction evidence="10">
        <text>12-octadecanoyloxy-octadecanoate + H2O = 12-hydroxyoctadecanoate + octadecanoate + H(+)</text>
        <dbReference type="Rhea" id="RHEA:52080"/>
        <dbReference type="ChEBI" id="CHEBI:15377"/>
        <dbReference type="ChEBI" id="CHEBI:15378"/>
        <dbReference type="ChEBI" id="CHEBI:25629"/>
        <dbReference type="ChEBI" id="CHEBI:84201"/>
        <dbReference type="ChEBI" id="CHEBI:136330"/>
    </reaction>
    <physiologicalReaction direction="left-to-right" evidence="10">
        <dbReference type="Rhea" id="RHEA:52081"/>
    </physiologicalReaction>
</comment>
<reference evidence="18" key="1">
    <citation type="submission" date="2020-05" db="UniProtKB">
        <authorList>
            <consortium name="EnsemblMetazoa"/>
        </authorList>
    </citation>
    <scope>IDENTIFICATION</scope>
    <source>
        <strain evidence="18">TTRI</strain>
    </source>
</reference>
<protein>
    <submittedName>
        <fullName evidence="18">Uncharacterized protein</fullName>
    </submittedName>
</protein>
<feature type="transmembrane region" description="Helical" evidence="17">
    <location>
        <begin position="12"/>
        <end position="36"/>
    </location>
</feature>
<comment type="catalytic activity">
    <reaction evidence="11">
        <text>12-(9Z-octadecenoyloxy)-octadecanoate + H2O = 12-hydroxyoctadecanoate + (9Z)-octadecenoate + H(+)</text>
        <dbReference type="Rhea" id="RHEA:52060"/>
        <dbReference type="ChEBI" id="CHEBI:15377"/>
        <dbReference type="ChEBI" id="CHEBI:15378"/>
        <dbReference type="ChEBI" id="CHEBI:30823"/>
        <dbReference type="ChEBI" id="CHEBI:84201"/>
        <dbReference type="ChEBI" id="CHEBI:136302"/>
    </reaction>
    <physiologicalReaction direction="left-to-right" evidence="11">
        <dbReference type="Rhea" id="RHEA:52061"/>
    </physiologicalReaction>
</comment>
<evidence type="ECO:0000256" key="13">
    <source>
        <dbReference type="ARBA" id="ARBA00049221"/>
    </source>
</evidence>
<keyword evidence="6 17" id="KW-0472">Membrane</keyword>
<feature type="transmembrane region" description="Helical" evidence="17">
    <location>
        <begin position="161"/>
        <end position="180"/>
    </location>
</feature>
<feature type="transmembrane region" description="Helical" evidence="17">
    <location>
        <begin position="56"/>
        <end position="75"/>
    </location>
</feature>
<comment type="catalytic activity">
    <reaction evidence="13">
        <text>9-octadecanoyloxy-octadecanoate + H2O = 9-hydroxy-octadecanoate + octadecanoate + H(+)</text>
        <dbReference type="Rhea" id="RHEA:52096"/>
        <dbReference type="ChEBI" id="CHEBI:15377"/>
        <dbReference type="ChEBI" id="CHEBI:15378"/>
        <dbReference type="ChEBI" id="CHEBI:25629"/>
        <dbReference type="ChEBI" id="CHEBI:136286"/>
        <dbReference type="ChEBI" id="CHEBI:136373"/>
    </reaction>
    <physiologicalReaction direction="left-to-right" evidence="13">
        <dbReference type="Rhea" id="RHEA:52097"/>
    </physiologicalReaction>
</comment>
<evidence type="ECO:0000256" key="1">
    <source>
        <dbReference type="ARBA" id="ARBA00000923"/>
    </source>
</evidence>
<dbReference type="VEuPathDB" id="VectorBase:GAUT014711"/>
<evidence type="ECO:0000256" key="17">
    <source>
        <dbReference type="SAM" id="Phobius"/>
    </source>
</evidence>
<evidence type="ECO:0000256" key="9">
    <source>
        <dbReference type="ARBA" id="ARBA00047863"/>
    </source>
</evidence>
<keyword evidence="19" id="KW-1185">Reference proteome</keyword>
<dbReference type="GO" id="GO:0016020">
    <property type="term" value="C:membrane"/>
    <property type="evidence" value="ECO:0007669"/>
    <property type="project" value="InterPro"/>
</dbReference>
<evidence type="ECO:0000256" key="16">
    <source>
        <dbReference type="ARBA" id="ARBA00049428"/>
    </source>
</evidence>
<sequence length="248" mass="29039">MDVVYAIRMSKQLIFHAFALAQTAFGLFYDLCIVKYPVTHYNWHHPLGGNMKFLSTQNMLIQTVYYIIALLNDVIGTNAMEKNLPQIRLIRDHYFASLAFPLAVYVTYQYWSLYYMGGDWVSPPVLNSVVPKWLNLAEHANVSILIFLDIFLCARKYPNRLTSLLFLYTYVWAYVAWLYYVKEKAGFWVYHIFAEMTEKQRRNTFALILAKILFIYMQGELINNTVWGSQLFCSQNTNDSQCDKCTQA</sequence>
<comment type="catalytic activity">
    <reaction evidence="12">
        <text>9-(9Z-octadecenoyloxy)-octadecanoate + H2O = 9-hydroxy-octadecanoate + (9Z)-octadecenoate + H(+)</text>
        <dbReference type="Rhea" id="RHEA:52048"/>
        <dbReference type="ChEBI" id="CHEBI:15377"/>
        <dbReference type="ChEBI" id="CHEBI:15378"/>
        <dbReference type="ChEBI" id="CHEBI:30823"/>
        <dbReference type="ChEBI" id="CHEBI:136282"/>
        <dbReference type="ChEBI" id="CHEBI:136286"/>
    </reaction>
    <physiologicalReaction direction="left-to-right" evidence="12">
        <dbReference type="Rhea" id="RHEA:52049"/>
    </physiologicalReaction>
</comment>
<comment type="catalytic activity">
    <reaction evidence="8">
        <text>13-octadecanoyloxy-octadecanoate + H2O = 13-hydroxy-octadecanoate + octadecanoate + H(+)</text>
        <dbReference type="Rhea" id="RHEA:52084"/>
        <dbReference type="ChEBI" id="CHEBI:15377"/>
        <dbReference type="ChEBI" id="CHEBI:15378"/>
        <dbReference type="ChEBI" id="CHEBI:25629"/>
        <dbReference type="ChEBI" id="CHEBI:136304"/>
        <dbReference type="ChEBI" id="CHEBI:136335"/>
    </reaction>
    <physiologicalReaction direction="left-to-right" evidence="8">
        <dbReference type="Rhea" id="RHEA:52085"/>
    </physiologicalReaction>
</comment>
<comment type="subcellular location">
    <subcellularLocation>
        <location evidence="2">Endomembrane system</location>
        <topology evidence="2">Multi-pass membrane protein</topology>
    </subcellularLocation>
</comment>
<dbReference type="AlphaFoldDB" id="A0A1A9UTE2"/>
<evidence type="ECO:0000313" key="18">
    <source>
        <dbReference type="EnsemblMetazoa" id="GAUT014711-PA"/>
    </source>
</evidence>
<keyword evidence="4 17" id="KW-0812">Transmembrane</keyword>
<comment type="similarity">
    <text evidence="3">Belongs to the AIG1 family.</text>
</comment>
<proteinExistence type="inferred from homology"/>
<name>A0A1A9UTE2_GLOAU</name>
<evidence type="ECO:0000256" key="6">
    <source>
        <dbReference type="ARBA" id="ARBA00023136"/>
    </source>
</evidence>
<comment type="catalytic activity">
    <reaction evidence="15">
        <text>13-(9Z-hexadecenoyloxy)-octadecanoate + H2O = 13-hydroxy-octadecanoate + (9Z)-hexadecenoate + H(+)</text>
        <dbReference type="Rhea" id="RHEA:52076"/>
        <dbReference type="ChEBI" id="CHEBI:15377"/>
        <dbReference type="ChEBI" id="CHEBI:15378"/>
        <dbReference type="ChEBI" id="CHEBI:32372"/>
        <dbReference type="ChEBI" id="CHEBI:136304"/>
        <dbReference type="ChEBI" id="CHEBI:136315"/>
    </reaction>
    <physiologicalReaction direction="left-to-right" evidence="15">
        <dbReference type="Rhea" id="RHEA:52077"/>
    </physiologicalReaction>
</comment>
<dbReference type="GO" id="GO:0012505">
    <property type="term" value="C:endomembrane system"/>
    <property type="evidence" value="ECO:0007669"/>
    <property type="project" value="UniProtKB-SubCell"/>
</dbReference>
<keyword evidence="5 17" id="KW-1133">Transmembrane helix</keyword>
<dbReference type="Pfam" id="PF04750">
    <property type="entry name" value="Far-17a_AIG1"/>
    <property type="match status" value="1"/>
</dbReference>
<evidence type="ECO:0000256" key="4">
    <source>
        <dbReference type="ARBA" id="ARBA00022692"/>
    </source>
</evidence>
<dbReference type="EnsemblMetazoa" id="GAUT014711-RA">
    <property type="protein sequence ID" value="GAUT014711-PA"/>
    <property type="gene ID" value="GAUT014711"/>
</dbReference>
<evidence type="ECO:0000256" key="2">
    <source>
        <dbReference type="ARBA" id="ARBA00004127"/>
    </source>
</evidence>
<evidence type="ECO:0000313" key="19">
    <source>
        <dbReference type="Proteomes" id="UP000078200"/>
    </source>
</evidence>
<dbReference type="InterPro" id="IPR006838">
    <property type="entry name" value="ADTRP_AIG1"/>
</dbReference>
<comment type="catalytic activity">
    <reaction evidence="16">
        <text>12-(9Z-hexadecenoyloxy)-octadecanoate + H2O = 12-hydroxyoctadecanoate + (9Z)-hexadecenoate + H(+)</text>
        <dbReference type="Rhea" id="RHEA:52072"/>
        <dbReference type="ChEBI" id="CHEBI:15377"/>
        <dbReference type="ChEBI" id="CHEBI:15378"/>
        <dbReference type="ChEBI" id="CHEBI:32372"/>
        <dbReference type="ChEBI" id="CHEBI:84201"/>
        <dbReference type="ChEBI" id="CHEBI:136312"/>
    </reaction>
    <physiologicalReaction direction="left-to-right" evidence="16">
        <dbReference type="Rhea" id="RHEA:52073"/>
    </physiologicalReaction>
</comment>
<organism evidence="18 19">
    <name type="scientific">Glossina austeni</name>
    <name type="common">Savannah tsetse fly</name>
    <dbReference type="NCBI Taxonomy" id="7395"/>
    <lineage>
        <taxon>Eukaryota</taxon>
        <taxon>Metazoa</taxon>
        <taxon>Ecdysozoa</taxon>
        <taxon>Arthropoda</taxon>
        <taxon>Hexapoda</taxon>
        <taxon>Insecta</taxon>
        <taxon>Pterygota</taxon>
        <taxon>Neoptera</taxon>
        <taxon>Endopterygota</taxon>
        <taxon>Diptera</taxon>
        <taxon>Brachycera</taxon>
        <taxon>Muscomorpha</taxon>
        <taxon>Hippoboscoidea</taxon>
        <taxon>Glossinidae</taxon>
        <taxon>Glossina</taxon>
    </lineage>
</organism>
<evidence type="ECO:0000256" key="10">
    <source>
        <dbReference type="ARBA" id="ARBA00048680"/>
    </source>
</evidence>
<evidence type="ECO:0000256" key="11">
    <source>
        <dbReference type="ARBA" id="ARBA00048701"/>
    </source>
</evidence>
<dbReference type="Proteomes" id="UP000078200">
    <property type="component" value="Unassembled WGS sequence"/>
</dbReference>
<comment type="catalytic activity">
    <reaction evidence="14">
        <text>13-(9Z-octadecenoyloxy)-octadecanoate + H2O = 13-hydroxy-octadecanoate + (9Z)-octadecenoate + H(+)</text>
        <dbReference type="Rhea" id="RHEA:52064"/>
        <dbReference type="ChEBI" id="CHEBI:15377"/>
        <dbReference type="ChEBI" id="CHEBI:15378"/>
        <dbReference type="ChEBI" id="CHEBI:30823"/>
        <dbReference type="ChEBI" id="CHEBI:136303"/>
        <dbReference type="ChEBI" id="CHEBI:136304"/>
    </reaction>
    <physiologicalReaction direction="left-to-right" evidence="14">
        <dbReference type="Rhea" id="RHEA:52065"/>
    </physiologicalReaction>
</comment>
<comment type="catalytic activity">
    <reaction evidence="1">
        <text>9-(9Z-hexadecenoyloxy)-octadecanoate + H2O = (9Z)-hexadecenoate + 9-hydroxy-octadecanoate + H(+)</text>
        <dbReference type="Rhea" id="RHEA:52068"/>
        <dbReference type="ChEBI" id="CHEBI:15377"/>
        <dbReference type="ChEBI" id="CHEBI:15378"/>
        <dbReference type="ChEBI" id="CHEBI:32372"/>
        <dbReference type="ChEBI" id="CHEBI:136286"/>
        <dbReference type="ChEBI" id="CHEBI:136309"/>
    </reaction>
    <physiologicalReaction direction="left-to-right" evidence="1">
        <dbReference type="Rhea" id="RHEA:52069"/>
    </physiologicalReaction>
</comment>
<evidence type="ECO:0000256" key="8">
    <source>
        <dbReference type="ARBA" id="ARBA00047427"/>
    </source>
</evidence>
<comment type="catalytic activity">
    <reaction evidence="7">
        <text>12-hexadecanoyloxy-octadecanoate + H2O = 12-hydroxyoctadecanoate + hexadecanoate + H(+)</text>
        <dbReference type="Rhea" id="RHEA:52056"/>
        <dbReference type="ChEBI" id="CHEBI:7896"/>
        <dbReference type="ChEBI" id="CHEBI:15377"/>
        <dbReference type="ChEBI" id="CHEBI:15378"/>
        <dbReference type="ChEBI" id="CHEBI:83677"/>
        <dbReference type="ChEBI" id="CHEBI:84201"/>
    </reaction>
    <physiologicalReaction direction="left-to-right" evidence="7">
        <dbReference type="Rhea" id="RHEA:52057"/>
    </physiologicalReaction>
</comment>
<accession>A0A1A9UTE2</accession>